<name>K6YVL3_9ALTE</name>
<comment type="similarity">
    <text evidence="9">Belongs to the GSP H family.</text>
</comment>
<keyword evidence="6 12" id="KW-0812">Transmembrane</keyword>
<feature type="domain" description="General secretion pathway GspH" evidence="13">
    <location>
        <begin position="56"/>
        <end position="170"/>
    </location>
</feature>
<dbReference type="GO" id="GO:0015628">
    <property type="term" value="P:protein secretion by the type II secretion system"/>
    <property type="evidence" value="ECO:0007669"/>
    <property type="project" value="InterPro"/>
</dbReference>
<evidence type="ECO:0000256" key="5">
    <source>
        <dbReference type="ARBA" id="ARBA00022519"/>
    </source>
</evidence>
<evidence type="ECO:0000256" key="12">
    <source>
        <dbReference type="SAM" id="Phobius"/>
    </source>
</evidence>
<comment type="subcellular location">
    <subcellularLocation>
        <location evidence="1">Cell inner membrane</location>
        <topology evidence="1">Single-pass membrane protein</topology>
    </subcellularLocation>
</comment>
<dbReference type="Proteomes" id="UP000006251">
    <property type="component" value="Unassembled WGS sequence"/>
</dbReference>
<gene>
    <name evidence="14" type="ORF">GPAL_1158</name>
</gene>
<dbReference type="GO" id="GO:0005886">
    <property type="term" value="C:plasma membrane"/>
    <property type="evidence" value="ECO:0007669"/>
    <property type="project" value="UniProtKB-SubCell"/>
</dbReference>
<sequence length="195" mass="21741">MSHRQAKTNQRSKLQLRFKGTTLVELMVVVGILAIVGTLGVPSFLSIITKARITSETNQLNSLIRFARFKAIEQEQLTLLCPTSDYSHCDKNWNEPKIVFIDSNNNNERDPQEPMLMSMPKSHDSNRLYSRKKAIKFYESGITASPASVRICPASNDAKYARLLTVSLQGKIKLSSDKNNDGIHENSAGIALSCL</sequence>
<evidence type="ECO:0000259" key="13">
    <source>
        <dbReference type="Pfam" id="PF12019"/>
    </source>
</evidence>
<keyword evidence="8 12" id="KW-0472">Membrane</keyword>
<dbReference type="RefSeq" id="WP_006009898.1">
    <property type="nucleotide sequence ID" value="NZ_BAEQ01000018.1"/>
</dbReference>
<keyword evidence="15" id="KW-1185">Reference proteome</keyword>
<dbReference type="GO" id="GO:0015627">
    <property type="term" value="C:type II protein secretion system complex"/>
    <property type="evidence" value="ECO:0007669"/>
    <property type="project" value="InterPro"/>
</dbReference>
<comment type="caution">
    <text evidence="14">The sequence shown here is derived from an EMBL/GenBank/DDBJ whole genome shotgun (WGS) entry which is preliminary data.</text>
</comment>
<dbReference type="EMBL" id="BAEQ01000018">
    <property type="protein sequence ID" value="GAC28036.1"/>
    <property type="molecule type" value="Genomic_DNA"/>
</dbReference>
<evidence type="ECO:0000256" key="11">
    <source>
        <dbReference type="SAM" id="MobiDB-lite"/>
    </source>
</evidence>
<keyword evidence="5" id="KW-0997">Cell inner membrane</keyword>
<keyword evidence="7 12" id="KW-1133">Transmembrane helix</keyword>
<evidence type="ECO:0000256" key="1">
    <source>
        <dbReference type="ARBA" id="ARBA00004377"/>
    </source>
</evidence>
<organism evidence="14 15">
    <name type="scientific">Brumicola pallidula DSM 14239 = ACAM 615</name>
    <dbReference type="NCBI Taxonomy" id="1121922"/>
    <lineage>
        <taxon>Bacteria</taxon>
        <taxon>Pseudomonadati</taxon>
        <taxon>Pseudomonadota</taxon>
        <taxon>Gammaproteobacteria</taxon>
        <taxon>Alteromonadales</taxon>
        <taxon>Alteromonadaceae</taxon>
        <taxon>Brumicola</taxon>
    </lineage>
</organism>
<keyword evidence="3" id="KW-1003">Cell membrane</keyword>
<dbReference type="STRING" id="1121922.GCA_000428905_00008"/>
<evidence type="ECO:0000256" key="7">
    <source>
        <dbReference type="ARBA" id="ARBA00022989"/>
    </source>
</evidence>
<evidence type="ECO:0000313" key="15">
    <source>
        <dbReference type="Proteomes" id="UP000006251"/>
    </source>
</evidence>
<dbReference type="OrthoDB" id="6120962at2"/>
<evidence type="ECO:0000256" key="3">
    <source>
        <dbReference type="ARBA" id="ARBA00022475"/>
    </source>
</evidence>
<proteinExistence type="inferred from homology"/>
<feature type="region of interest" description="Disordered" evidence="11">
    <location>
        <begin position="103"/>
        <end position="125"/>
    </location>
</feature>
<evidence type="ECO:0000256" key="2">
    <source>
        <dbReference type="ARBA" id="ARBA00021549"/>
    </source>
</evidence>
<evidence type="ECO:0000256" key="9">
    <source>
        <dbReference type="ARBA" id="ARBA00025772"/>
    </source>
</evidence>
<evidence type="ECO:0000256" key="10">
    <source>
        <dbReference type="ARBA" id="ARBA00030775"/>
    </source>
</evidence>
<dbReference type="AlphaFoldDB" id="K6YVL3"/>
<dbReference type="Gene3D" id="3.55.40.10">
    <property type="entry name" value="minor pseudopilin epsh domain"/>
    <property type="match status" value="1"/>
</dbReference>
<evidence type="ECO:0000256" key="8">
    <source>
        <dbReference type="ARBA" id="ARBA00023136"/>
    </source>
</evidence>
<dbReference type="InterPro" id="IPR045584">
    <property type="entry name" value="Pilin-like"/>
</dbReference>
<reference evidence="15" key="1">
    <citation type="journal article" date="2014" name="Environ. Microbiol.">
        <title>Comparative genomics of the marine bacterial genus Glaciecola reveals the high degree of genomic diversity and genomic characteristic for cold adaptation.</title>
        <authorList>
            <person name="Qin Q.L."/>
            <person name="Xie B.B."/>
            <person name="Yu Y."/>
            <person name="Shu Y.L."/>
            <person name="Rong J.C."/>
            <person name="Zhang Y.J."/>
            <person name="Zhao D.L."/>
            <person name="Chen X.L."/>
            <person name="Zhang X.Y."/>
            <person name="Chen B."/>
            <person name="Zhou B.C."/>
            <person name="Zhang Y.Z."/>
        </authorList>
    </citation>
    <scope>NUCLEOTIDE SEQUENCE [LARGE SCALE GENOMIC DNA]</scope>
    <source>
        <strain evidence="15">ACAM 615</strain>
    </source>
</reference>
<evidence type="ECO:0000256" key="4">
    <source>
        <dbReference type="ARBA" id="ARBA00022481"/>
    </source>
</evidence>
<dbReference type="InterPro" id="IPR022346">
    <property type="entry name" value="T2SS_GspH"/>
</dbReference>
<evidence type="ECO:0000256" key="6">
    <source>
        <dbReference type="ARBA" id="ARBA00022692"/>
    </source>
</evidence>
<feature type="transmembrane region" description="Helical" evidence="12">
    <location>
        <begin position="21"/>
        <end position="45"/>
    </location>
</feature>
<evidence type="ECO:0000313" key="14">
    <source>
        <dbReference type="EMBL" id="GAC28036.1"/>
    </source>
</evidence>
<dbReference type="Pfam" id="PF12019">
    <property type="entry name" value="GspH"/>
    <property type="match status" value="1"/>
</dbReference>
<accession>K6YVL3</accession>
<keyword evidence="4" id="KW-0488">Methylation</keyword>
<protein>
    <recommendedName>
        <fullName evidence="2">Type II secretion system protein H</fullName>
    </recommendedName>
    <alternativeName>
        <fullName evidence="10">General secretion pathway protein H</fullName>
    </alternativeName>
</protein>
<dbReference type="SUPFAM" id="SSF54523">
    <property type="entry name" value="Pili subunits"/>
    <property type="match status" value="1"/>
</dbReference>